<gene>
    <name evidence="2" type="ORF">GCM10010503_37200</name>
</gene>
<dbReference type="Proteomes" id="UP000620224">
    <property type="component" value="Unassembled WGS sequence"/>
</dbReference>
<name>A0A918J9X8_9ACTN</name>
<reference evidence="2" key="2">
    <citation type="submission" date="2020-09" db="EMBL/GenBank/DDBJ databases">
        <authorList>
            <person name="Sun Q."/>
            <person name="Ohkuma M."/>
        </authorList>
    </citation>
    <scope>NUCLEOTIDE SEQUENCE</scope>
    <source>
        <strain evidence="2">JCM 4490</strain>
    </source>
</reference>
<dbReference type="AlphaFoldDB" id="A0A918J9X8"/>
<proteinExistence type="predicted"/>
<dbReference type="EMBL" id="BMUE01000007">
    <property type="protein sequence ID" value="GGW56578.1"/>
    <property type="molecule type" value="Genomic_DNA"/>
</dbReference>
<reference evidence="2" key="1">
    <citation type="journal article" date="2014" name="Int. J. Syst. Evol. Microbiol.">
        <title>Complete genome sequence of Corynebacterium casei LMG S-19264T (=DSM 44701T), isolated from a smear-ripened cheese.</title>
        <authorList>
            <consortium name="US DOE Joint Genome Institute (JGI-PGF)"/>
            <person name="Walter F."/>
            <person name="Albersmeier A."/>
            <person name="Kalinowski J."/>
            <person name="Ruckert C."/>
        </authorList>
    </citation>
    <scope>NUCLEOTIDE SEQUENCE</scope>
    <source>
        <strain evidence="2">JCM 4490</strain>
    </source>
</reference>
<keyword evidence="3" id="KW-1185">Reference proteome</keyword>
<feature type="domain" description="Transposase IS701-like DDE" evidence="1">
    <location>
        <begin position="2"/>
        <end position="60"/>
    </location>
</feature>
<organism evidence="2 3">
    <name type="scientific">Streptomyces lucensis JCM 4490</name>
    <dbReference type="NCBI Taxonomy" id="1306176"/>
    <lineage>
        <taxon>Bacteria</taxon>
        <taxon>Bacillati</taxon>
        <taxon>Actinomycetota</taxon>
        <taxon>Actinomycetes</taxon>
        <taxon>Kitasatosporales</taxon>
        <taxon>Streptomycetaceae</taxon>
        <taxon>Streptomyces</taxon>
    </lineage>
</organism>
<evidence type="ECO:0000313" key="3">
    <source>
        <dbReference type="Proteomes" id="UP000620224"/>
    </source>
</evidence>
<evidence type="ECO:0000313" key="2">
    <source>
        <dbReference type="EMBL" id="GGW56578.1"/>
    </source>
</evidence>
<dbReference type="InterPro" id="IPR038721">
    <property type="entry name" value="IS701-like_DDE_dom"/>
</dbReference>
<sequence length="61" mass="6473">MDSIDELAGWVLVPPVLVPDAGYGQNADFRDGLSERGIGYVVAVRSDVTVHAHDARPTVPA</sequence>
<comment type="caution">
    <text evidence="2">The sequence shown here is derived from an EMBL/GenBank/DDBJ whole genome shotgun (WGS) entry which is preliminary data.</text>
</comment>
<dbReference type="Pfam" id="PF13546">
    <property type="entry name" value="DDE_5"/>
    <property type="match status" value="1"/>
</dbReference>
<evidence type="ECO:0000259" key="1">
    <source>
        <dbReference type="Pfam" id="PF13546"/>
    </source>
</evidence>
<accession>A0A918J9X8</accession>
<protein>
    <recommendedName>
        <fullName evidence="1">Transposase IS701-like DDE domain-containing protein</fullName>
    </recommendedName>
</protein>